<protein>
    <submittedName>
        <fullName evidence="1">Uncharacterized protein</fullName>
    </submittedName>
</protein>
<gene>
    <name evidence="1" type="ORF">HRG_10025</name>
</gene>
<keyword evidence="2" id="KW-1185">Reference proteome</keyword>
<dbReference type="EMBL" id="JAIZPD010000014">
    <property type="protein sequence ID" value="KAH0958980.1"/>
    <property type="molecule type" value="Genomic_DNA"/>
</dbReference>
<dbReference type="GeneID" id="68359154"/>
<proteinExistence type="predicted"/>
<dbReference type="OrthoDB" id="4933551at2759"/>
<reference evidence="1" key="1">
    <citation type="submission" date="2021-09" db="EMBL/GenBank/DDBJ databases">
        <title>A high-quality genome of the endoparasitic fungus Hirsutella rhossiliensis with a comparison of Hirsutella genomes reveals transposable elements contributing to genome size variation.</title>
        <authorList>
            <person name="Lin R."/>
            <person name="Jiao Y."/>
            <person name="Sun X."/>
            <person name="Ling J."/>
            <person name="Xie B."/>
            <person name="Cheng X."/>
        </authorList>
    </citation>
    <scope>NUCLEOTIDE SEQUENCE</scope>
    <source>
        <strain evidence="1">HR02</strain>
    </source>
</reference>
<comment type="caution">
    <text evidence="1">The sequence shown here is derived from an EMBL/GenBank/DDBJ whole genome shotgun (WGS) entry which is preliminary data.</text>
</comment>
<sequence length="154" mass="17091">MDYFSCGTNDLRGDSQAADRPLGQLALDPQASWFDFSGLHSQNDVLFPDNRNLSVYDSPFQYGKSTNDDTKWLLNNISSRLDALELAVSTGNMRVGYVQDGISEVLKRSQTAEDMMRELHSLKTSLKELMKSFVLLSLGGEGVEDIDMQSSRAG</sequence>
<name>A0A9P8MPR1_9HYPO</name>
<organism evidence="1 2">
    <name type="scientific">Hirsutella rhossiliensis</name>
    <dbReference type="NCBI Taxonomy" id="111463"/>
    <lineage>
        <taxon>Eukaryota</taxon>
        <taxon>Fungi</taxon>
        <taxon>Dikarya</taxon>
        <taxon>Ascomycota</taxon>
        <taxon>Pezizomycotina</taxon>
        <taxon>Sordariomycetes</taxon>
        <taxon>Hypocreomycetidae</taxon>
        <taxon>Hypocreales</taxon>
        <taxon>Ophiocordycipitaceae</taxon>
        <taxon>Hirsutella</taxon>
    </lineage>
</organism>
<dbReference type="Proteomes" id="UP000824596">
    <property type="component" value="Unassembled WGS sequence"/>
</dbReference>
<accession>A0A9P8MPR1</accession>
<evidence type="ECO:0000313" key="1">
    <source>
        <dbReference type="EMBL" id="KAH0958980.1"/>
    </source>
</evidence>
<evidence type="ECO:0000313" key="2">
    <source>
        <dbReference type="Proteomes" id="UP000824596"/>
    </source>
</evidence>
<dbReference type="RefSeq" id="XP_044716493.1">
    <property type="nucleotide sequence ID" value="XM_044868496.1"/>
</dbReference>
<dbReference type="AlphaFoldDB" id="A0A9P8MPR1"/>